<protein>
    <recommendedName>
        <fullName evidence="1">N-acetyltransferase domain-containing protein</fullName>
    </recommendedName>
</protein>
<accession>A0A916S5F8</accession>
<comment type="caution">
    <text evidence="2">The sequence shown here is derived from an EMBL/GenBank/DDBJ whole genome shotgun (WGS) entry which is preliminary data.</text>
</comment>
<dbReference type="RefSeq" id="WP_188822302.1">
    <property type="nucleotide sequence ID" value="NZ_BMHH01000003.1"/>
</dbReference>
<dbReference type="EMBL" id="BMHH01000003">
    <property type="protein sequence ID" value="GGA85392.1"/>
    <property type="molecule type" value="Genomic_DNA"/>
</dbReference>
<reference evidence="2" key="2">
    <citation type="submission" date="2020-09" db="EMBL/GenBank/DDBJ databases">
        <authorList>
            <person name="Sun Q."/>
            <person name="Zhou Y."/>
        </authorList>
    </citation>
    <scope>NUCLEOTIDE SEQUENCE</scope>
    <source>
        <strain evidence="2">CGMCC 1.15082</strain>
    </source>
</reference>
<feature type="domain" description="N-acetyltransferase" evidence="1">
    <location>
        <begin position="3"/>
        <end position="148"/>
    </location>
</feature>
<dbReference type="Gene3D" id="3.40.630.30">
    <property type="match status" value="1"/>
</dbReference>
<dbReference type="AlphaFoldDB" id="A0A916S5F8"/>
<evidence type="ECO:0000259" key="1">
    <source>
        <dbReference type="PROSITE" id="PS51186"/>
    </source>
</evidence>
<organism evidence="2 3">
    <name type="scientific">Brucella endophytica</name>
    <dbReference type="NCBI Taxonomy" id="1963359"/>
    <lineage>
        <taxon>Bacteria</taxon>
        <taxon>Pseudomonadati</taxon>
        <taxon>Pseudomonadota</taxon>
        <taxon>Alphaproteobacteria</taxon>
        <taxon>Hyphomicrobiales</taxon>
        <taxon>Brucellaceae</taxon>
        <taxon>Brucella/Ochrobactrum group</taxon>
        <taxon>Brucella</taxon>
    </lineage>
</organism>
<sequence length="148" mass="16742">MPYELHPVTSAEEWRQMHAIRRAVLFAPGRVPFAYDENHPDDRADGNVPYLLLLDKRPIGVVRLDFRKDVTTVRLVAIAEEEQGKGHGRMLDALVTAEAKRRGVRILQVNAAPDAVGYYEKTGWRRAGWDPSELRGIAANCVQMTKHL</sequence>
<dbReference type="PROSITE" id="PS51186">
    <property type="entry name" value="GNAT"/>
    <property type="match status" value="1"/>
</dbReference>
<reference evidence="2" key="1">
    <citation type="journal article" date="2014" name="Int. J. Syst. Evol. Microbiol.">
        <title>Complete genome sequence of Corynebacterium casei LMG S-19264T (=DSM 44701T), isolated from a smear-ripened cheese.</title>
        <authorList>
            <consortium name="US DOE Joint Genome Institute (JGI-PGF)"/>
            <person name="Walter F."/>
            <person name="Albersmeier A."/>
            <person name="Kalinowski J."/>
            <person name="Ruckert C."/>
        </authorList>
    </citation>
    <scope>NUCLEOTIDE SEQUENCE</scope>
    <source>
        <strain evidence="2">CGMCC 1.15082</strain>
    </source>
</reference>
<dbReference type="Proteomes" id="UP000646478">
    <property type="component" value="Unassembled WGS sequence"/>
</dbReference>
<evidence type="ECO:0000313" key="3">
    <source>
        <dbReference type="Proteomes" id="UP000646478"/>
    </source>
</evidence>
<dbReference type="GO" id="GO:0016747">
    <property type="term" value="F:acyltransferase activity, transferring groups other than amino-acyl groups"/>
    <property type="evidence" value="ECO:0007669"/>
    <property type="project" value="InterPro"/>
</dbReference>
<dbReference type="InterPro" id="IPR016181">
    <property type="entry name" value="Acyl_CoA_acyltransferase"/>
</dbReference>
<gene>
    <name evidence="2" type="ORF">GCM10011491_11220</name>
</gene>
<dbReference type="InterPro" id="IPR000182">
    <property type="entry name" value="GNAT_dom"/>
</dbReference>
<dbReference type="Pfam" id="PF13673">
    <property type="entry name" value="Acetyltransf_10"/>
    <property type="match status" value="1"/>
</dbReference>
<name>A0A916S5F8_9HYPH</name>
<keyword evidence="3" id="KW-1185">Reference proteome</keyword>
<proteinExistence type="predicted"/>
<evidence type="ECO:0000313" key="2">
    <source>
        <dbReference type="EMBL" id="GGA85392.1"/>
    </source>
</evidence>
<dbReference type="CDD" id="cd04301">
    <property type="entry name" value="NAT_SF"/>
    <property type="match status" value="1"/>
</dbReference>
<dbReference type="SUPFAM" id="SSF55729">
    <property type="entry name" value="Acyl-CoA N-acyltransferases (Nat)"/>
    <property type="match status" value="1"/>
</dbReference>